<dbReference type="EMBL" id="VHSF01000022">
    <property type="protein sequence ID" value="TRO62445.1"/>
    <property type="molecule type" value="Genomic_DNA"/>
</dbReference>
<dbReference type="Pfam" id="PF24346">
    <property type="entry name" value="DUF7507"/>
    <property type="match status" value="2"/>
</dbReference>
<feature type="non-terminal residue" evidence="2">
    <location>
        <position position="1"/>
    </location>
</feature>
<dbReference type="RefSeq" id="WP_208012739.1">
    <property type="nucleotide sequence ID" value="NZ_VHSF01000022.1"/>
</dbReference>
<reference evidence="2 3" key="1">
    <citation type="submission" date="2019-06" db="EMBL/GenBank/DDBJ databases">
        <title>Gramella sabulilitoris sp. nov., isolated from a marine sand.</title>
        <authorList>
            <person name="Yoon J.-H."/>
        </authorList>
    </citation>
    <scope>NUCLEOTIDE SEQUENCE [LARGE SCALE GENOMIC DNA]</scope>
    <source>
        <strain evidence="2 3">HSMS-1</strain>
    </source>
</reference>
<proteinExistence type="predicted"/>
<evidence type="ECO:0000313" key="3">
    <source>
        <dbReference type="Proteomes" id="UP000315131"/>
    </source>
</evidence>
<feature type="domain" description="DUF7507" evidence="1">
    <location>
        <begin position="119"/>
        <end position="203"/>
    </location>
</feature>
<dbReference type="Proteomes" id="UP000315131">
    <property type="component" value="Unassembled WGS sequence"/>
</dbReference>
<evidence type="ECO:0000259" key="1">
    <source>
        <dbReference type="Pfam" id="PF24346"/>
    </source>
</evidence>
<comment type="caution">
    <text evidence="2">The sequence shown here is derived from an EMBL/GenBank/DDBJ whole genome shotgun (WGS) entry which is preliminary data.</text>
</comment>
<feature type="non-terminal residue" evidence="2">
    <location>
        <position position="209"/>
    </location>
</feature>
<dbReference type="InterPro" id="IPR047589">
    <property type="entry name" value="DUF11_rpt"/>
</dbReference>
<protein>
    <recommendedName>
        <fullName evidence="1">DUF7507 domain-containing protein</fullName>
    </recommendedName>
</protein>
<evidence type="ECO:0000313" key="2">
    <source>
        <dbReference type="EMBL" id="TRO62445.1"/>
    </source>
</evidence>
<dbReference type="InterPro" id="IPR055354">
    <property type="entry name" value="DUF7507"/>
</dbReference>
<accession>A0A550HUU7</accession>
<organism evidence="2 3">
    <name type="scientific">Christiangramia sabulilitoris</name>
    <dbReference type="NCBI Taxonomy" id="2583991"/>
    <lineage>
        <taxon>Bacteria</taxon>
        <taxon>Pseudomonadati</taxon>
        <taxon>Bacteroidota</taxon>
        <taxon>Flavobacteriia</taxon>
        <taxon>Flavobacteriales</taxon>
        <taxon>Flavobacteriaceae</taxon>
        <taxon>Christiangramia</taxon>
    </lineage>
</organism>
<sequence>TTTITQSPTLTVTNTVAPTDIAAPQTLTYTIVVDNTGNTSLTNVAVVDPQATTGPAYVSGDSNSNDIMEVDETWTYTATYEATQADIDNGSDIVHTASVTTTEVTTAVTDDATTTITQSPTLTVANTVAPTDIAAPQTLTYTIVVDNTGNTSLTNVAVVDPQATTGPAYVSGDSNSNDIMEVDETWTYTATYEATQADIDNGSDIVHTA</sequence>
<keyword evidence="3" id="KW-1185">Reference proteome</keyword>
<gene>
    <name evidence="2" type="ORF">FGM01_14460</name>
</gene>
<dbReference type="NCBIfam" id="TIGR01451">
    <property type="entry name" value="B_ant_repeat"/>
    <property type="match status" value="2"/>
</dbReference>
<feature type="domain" description="DUF7507" evidence="1">
    <location>
        <begin position="7"/>
        <end position="109"/>
    </location>
</feature>
<dbReference type="AlphaFoldDB" id="A0A550HUU7"/>
<name>A0A550HUU7_9FLAO</name>